<dbReference type="AlphaFoldDB" id="K9VPD6"/>
<dbReference type="InterPro" id="IPR015168">
    <property type="entry name" value="SsuA/THI5"/>
</dbReference>
<name>K9VPD6_9CYAN</name>
<dbReference type="PROSITE" id="PS51257">
    <property type="entry name" value="PROKAR_LIPOPROTEIN"/>
    <property type="match status" value="1"/>
</dbReference>
<dbReference type="Pfam" id="PF09084">
    <property type="entry name" value="NMT1"/>
    <property type="match status" value="1"/>
</dbReference>
<dbReference type="PATRIC" id="fig|179408.3.peg.6351"/>
<proteinExistence type="inferred from homology"/>
<keyword evidence="6" id="KW-1185">Reference proteome</keyword>
<dbReference type="HOGENOM" id="CLU_028871_3_2_3"/>
<evidence type="ECO:0000256" key="2">
    <source>
        <dbReference type="ARBA" id="ARBA00010742"/>
    </source>
</evidence>
<reference evidence="5 6" key="1">
    <citation type="submission" date="2012-05" db="EMBL/GenBank/DDBJ databases">
        <title>Finished chromosome of genome of Oscillatoria sp. PCC 7112.</title>
        <authorList>
            <consortium name="US DOE Joint Genome Institute"/>
            <person name="Gugger M."/>
            <person name="Coursin T."/>
            <person name="Rippka R."/>
            <person name="Tandeau De Marsac N."/>
            <person name="Huntemann M."/>
            <person name="Wei C.-L."/>
            <person name="Han J."/>
            <person name="Detter J.C."/>
            <person name="Han C."/>
            <person name="Tapia R."/>
            <person name="Davenport K."/>
            <person name="Daligault H."/>
            <person name="Erkkila T."/>
            <person name="Gu W."/>
            <person name="Munk A.C.C."/>
            <person name="Teshima H."/>
            <person name="Xu Y."/>
            <person name="Chain P."/>
            <person name="Chen A."/>
            <person name="Krypides N."/>
            <person name="Mavromatis K."/>
            <person name="Markowitz V."/>
            <person name="Szeto E."/>
            <person name="Ivanova N."/>
            <person name="Mikhailova N."/>
            <person name="Ovchinnikova G."/>
            <person name="Pagani I."/>
            <person name="Pati A."/>
            <person name="Goodwin L."/>
            <person name="Peters L."/>
            <person name="Pitluck S."/>
            <person name="Woyke T."/>
            <person name="Kerfeld C."/>
        </authorList>
    </citation>
    <scope>NUCLEOTIDE SEQUENCE [LARGE SCALE GENOMIC DNA]</scope>
    <source>
        <strain evidence="5 6">PCC 7112</strain>
    </source>
</reference>
<evidence type="ECO:0000256" key="3">
    <source>
        <dbReference type="ARBA" id="ARBA00022729"/>
    </source>
</evidence>
<gene>
    <name evidence="5" type="ORF">Osc7112_5100</name>
</gene>
<feature type="domain" description="SsuA/THI5-like" evidence="4">
    <location>
        <begin position="44"/>
        <end position="243"/>
    </location>
</feature>
<evidence type="ECO:0000313" key="5">
    <source>
        <dbReference type="EMBL" id="AFZ09362.1"/>
    </source>
</evidence>
<dbReference type="SUPFAM" id="SSF53850">
    <property type="entry name" value="Periplasmic binding protein-like II"/>
    <property type="match status" value="1"/>
</dbReference>
<accession>K9VPD6</accession>
<dbReference type="GO" id="GO:0042597">
    <property type="term" value="C:periplasmic space"/>
    <property type="evidence" value="ECO:0007669"/>
    <property type="project" value="UniProtKB-SubCell"/>
</dbReference>
<dbReference type="Proteomes" id="UP000010478">
    <property type="component" value="Chromosome"/>
</dbReference>
<protein>
    <submittedName>
        <fullName evidence="5">ABC-type nitrate/sulfonate/bicarbonate transport system periplasmic component-like protein</fullName>
    </submittedName>
</protein>
<comment type="subcellular location">
    <subcellularLocation>
        <location evidence="1">Periplasm</location>
    </subcellularLocation>
</comment>
<dbReference type="OrthoDB" id="9815602at2"/>
<sequence precursor="true">MSKLLNYICIFIITCWLLFACQSSQPLKVKRPSLKVSCVPFVGYTPLIVAQEKGFFKAQGVDVELSYIKHSQLLFADFSAGKYDAIALTLGDFVILSATYPDIQAVMVVDESTGADVVVAQSDIKTIPNLKGKNLGATLGDFSEVFVTEMLKTSKLTSDDVRLVKVETFEVPNRLQNNTIQAGHTWEPYLSEALKLGAHILFTSKQTPGLILDLIAFRGEVIRDRPEDIRAFVRGGLQGLSYWEANIPEGKEIVSKALNIPINTISFEGIDLTDFADNQFFFQSNSPNYIYKTAKKYADFFIRAGNVTRLPNLETLFNSSFLTPPPSLKP</sequence>
<dbReference type="PANTHER" id="PTHR30024:SF47">
    <property type="entry name" value="TAURINE-BINDING PERIPLASMIC PROTEIN"/>
    <property type="match status" value="1"/>
</dbReference>
<dbReference type="STRING" id="179408.Osc7112_5100"/>
<dbReference type="Gene3D" id="3.40.190.10">
    <property type="entry name" value="Periplasmic binding protein-like II"/>
    <property type="match status" value="2"/>
</dbReference>
<comment type="similarity">
    <text evidence="2">Belongs to the bacterial solute-binding protein SsuA/TauA family.</text>
</comment>
<evidence type="ECO:0000313" key="6">
    <source>
        <dbReference type="Proteomes" id="UP000010478"/>
    </source>
</evidence>
<evidence type="ECO:0000259" key="4">
    <source>
        <dbReference type="Pfam" id="PF09084"/>
    </source>
</evidence>
<keyword evidence="3" id="KW-0732">Signal</keyword>
<dbReference type="EMBL" id="CP003614">
    <property type="protein sequence ID" value="AFZ09362.1"/>
    <property type="molecule type" value="Genomic_DNA"/>
</dbReference>
<dbReference type="KEGG" id="oni:Osc7112_5100"/>
<organism evidence="5 6">
    <name type="scientific">Phormidium nigroviride PCC 7112</name>
    <dbReference type="NCBI Taxonomy" id="179408"/>
    <lineage>
        <taxon>Bacteria</taxon>
        <taxon>Bacillati</taxon>
        <taxon>Cyanobacteriota</taxon>
        <taxon>Cyanophyceae</taxon>
        <taxon>Oscillatoriophycideae</taxon>
        <taxon>Oscillatoriales</taxon>
        <taxon>Oscillatoriaceae</taxon>
        <taxon>Phormidium</taxon>
    </lineage>
</organism>
<dbReference type="RefSeq" id="WP_015178587.1">
    <property type="nucleotide sequence ID" value="NC_019729.1"/>
</dbReference>
<evidence type="ECO:0000256" key="1">
    <source>
        <dbReference type="ARBA" id="ARBA00004418"/>
    </source>
</evidence>
<dbReference type="eggNOG" id="COG0715">
    <property type="taxonomic scope" value="Bacteria"/>
</dbReference>
<dbReference type="PANTHER" id="PTHR30024">
    <property type="entry name" value="ALIPHATIC SULFONATES-BINDING PROTEIN-RELATED"/>
    <property type="match status" value="1"/>
</dbReference>